<organism evidence="2 3">
    <name type="scientific">Thamnocephalis sphaerospora</name>
    <dbReference type="NCBI Taxonomy" id="78915"/>
    <lineage>
        <taxon>Eukaryota</taxon>
        <taxon>Fungi</taxon>
        <taxon>Fungi incertae sedis</taxon>
        <taxon>Zoopagomycota</taxon>
        <taxon>Zoopagomycotina</taxon>
        <taxon>Zoopagomycetes</taxon>
        <taxon>Zoopagales</taxon>
        <taxon>Sigmoideomycetaceae</taxon>
        <taxon>Thamnocephalis</taxon>
    </lineage>
</organism>
<dbReference type="EMBL" id="KZ992684">
    <property type="protein sequence ID" value="RKP07698.1"/>
    <property type="molecule type" value="Genomic_DNA"/>
</dbReference>
<gene>
    <name evidence="2" type="ORF">THASP1DRAFT_24200</name>
</gene>
<feature type="signal peptide" evidence="1">
    <location>
        <begin position="1"/>
        <end position="28"/>
    </location>
</feature>
<sequence>MKTCSYYHVAISVLTIALAYGSTRSVVAESTRSKFTLKPVEKSNTADSYTRLLNDFPHIPVTALSGNMLTKRDQVPPSIEELNEMPSMPTSNEKPADAVPTQIPRFIVYSSNTCVVSICCADAYGGCAICFSNTSTISIGYVESHATVVQQCL</sequence>
<evidence type="ECO:0000256" key="1">
    <source>
        <dbReference type="SAM" id="SignalP"/>
    </source>
</evidence>
<accession>A0A4P9XP07</accession>
<evidence type="ECO:0000313" key="2">
    <source>
        <dbReference type="EMBL" id="RKP07698.1"/>
    </source>
</evidence>
<keyword evidence="3" id="KW-1185">Reference proteome</keyword>
<feature type="chain" id="PRO_5020569455" evidence="1">
    <location>
        <begin position="29"/>
        <end position="153"/>
    </location>
</feature>
<dbReference type="Proteomes" id="UP000271241">
    <property type="component" value="Unassembled WGS sequence"/>
</dbReference>
<evidence type="ECO:0000313" key="3">
    <source>
        <dbReference type="Proteomes" id="UP000271241"/>
    </source>
</evidence>
<dbReference type="AlphaFoldDB" id="A0A4P9XP07"/>
<keyword evidence="1" id="KW-0732">Signal</keyword>
<name>A0A4P9XP07_9FUNG</name>
<reference evidence="3" key="1">
    <citation type="journal article" date="2018" name="Nat. Microbiol.">
        <title>Leveraging single-cell genomics to expand the fungal tree of life.</title>
        <authorList>
            <person name="Ahrendt S.R."/>
            <person name="Quandt C.A."/>
            <person name="Ciobanu D."/>
            <person name="Clum A."/>
            <person name="Salamov A."/>
            <person name="Andreopoulos B."/>
            <person name="Cheng J.F."/>
            <person name="Woyke T."/>
            <person name="Pelin A."/>
            <person name="Henrissat B."/>
            <person name="Reynolds N.K."/>
            <person name="Benny G.L."/>
            <person name="Smith M.E."/>
            <person name="James T.Y."/>
            <person name="Grigoriev I.V."/>
        </authorList>
    </citation>
    <scope>NUCLEOTIDE SEQUENCE [LARGE SCALE GENOMIC DNA]</scope>
    <source>
        <strain evidence="3">RSA 1356</strain>
    </source>
</reference>
<protein>
    <submittedName>
        <fullName evidence="2">Uncharacterized protein</fullName>
    </submittedName>
</protein>
<proteinExistence type="predicted"/>